<organism evidence="2">
    <name type="scientific">marine sediment metagenome</name>
    <dbReference type="NCBI Taxonomy" id="412755"/>
    <lineage>
        <taxon>unclassified sequences</taxon>
        <taxon>metagenomes</taxon>
        <taxon>ecological metagenomes</taxon>
    </lineage>
</organism>
<feature type="domain" description="Peptidase S55" evidence="1">
    <location>
        <begin position="1"/>
        <end position="110"/>
    </location>
</feature>
<protein>
    <recommendedName>
        <fullName evidence="1">Peptidase S55 domain-containing protein</fullName>
    </recommendedName>
</protein>
<sequence>MTGYGLTVVVGTKVERFTATVISVMKNWYPHQDIVLCRLSGLGLERTGILSGMSGSPVFIKDPADGKHKMIGAVAYGWSFSKDPICGVQPIGEMLALKGVPLPGRKQAKAKVIARGGVGLDRQVVRAVLNPRKVSFATLGAPRRRAIRPGRAGLSRLVPLTTPVMV</sequence>
<dbReference type="InterPro" id="IPR008763">
    <property type="entry name" value="Peptidase_S55"/>
</dbReference>
<reference evidence="2" key="1">
    <citation type="journal article" date="2015" name="Nature">
        <title>Complex archaea that bridge the gap between prokaryotes and eukaryotes.</title>
        <authorList>
            <person name="Spang A."/>
            <person name="Saw J.H."/>
            <person name="Jorgensen S.L."/>
            <person name="Zaremba-Niedzwiedzka K."/>
            <person name="Martijn J."/>
            <person name="Lind A.E."/>
            <person name="van Eijk R."/>
            <person name="Schleper C."/>
            <person name="Guy L."/>
            <person name="Ettema T.J."/>
        </authorList>
    </citation>
    <scope>NUCLEOTIDE SEQUENCE</scope>
</reference>
<proteinExistence type="predicted"/>
<dbReference type="AlphaFoldDB" id="A0A0F9ES14"/>
<gene>
    <name evidence="2" type="ORF">LCGC14_2332760</name>
</gene>
<accession>A0A0F9ES14</accession>
<feature type="non-terminal residue" evidence="2">
    <location>
        <position position="166"/>
    </location>
</feature>
<name>A0A0F9ES14_9ZZZZ</name>
<evidence type="ECO:0000313" key="2">
    <source>
        <dbReference type="EMBL" id="KKL47715.1"/>
    </source>
</evidence>
<dbReference type="PROSITE" id="PS51494">
    <property type="entry name" value="SPOIVB"/>
    <property type="match status" value="1"/>
</dbReference>
<comment type="caution">
    <text evidence="2">The sequence shown here is derived from an EMBL/GenBank/DDBJ whole genome shotgun (WGS) entry which is preliminary data.</text>
</comment>
<evidence type="ECO:0000259" key="1">
    <source>
        <dbReference type="PROSITE" id="PS51494"/>
    </source>
</evidence>
<dbReference type="EMBL" id="LAZR01033568">
    <property type="protein sequence ID" value="KKL47715.1"/>
    <property type="molecule type" value="Genomic_DNA"/>
</dbReference>